<evidence type="ECO:0000313" key="2">
    <source>
        <dbReference type="Proteomes" id="UP000765509"/>
    </source>
</evidence>
<dbReference type="AlphaFoldDB" id="A0A9Q3EID3"/>
<evidence type="ECO:0000313" key="1">
    <source>
        <dbReference type="EMBL" id="MBW0519493.1"/>
    </source>
</evidence>
<reference evidence="1" key="1">
    <citation type="submission" date="2021-03" db="EMBL/GenBank/DDBJ databases">
        <title>Draft genome sequence of rust myrtle Austropuccinia psidii MF-1, a brazilian biotype.</title>
        <authorList>
            <person name="Quecine M.C."/>
            <person name="Pachon D.M.R."/>
            <person name="Bonatelli M.L."/>
            <person name="Correr F.H."/>
            <person name="Franceschini L.M."/>
            <person name="Leite T.F."/>
            <person name="Margarido G.R.A."/>
            <person name="Almeida C.A."/>
            <person name="Ferrarezi J.A."/>
            <person name="Labate C.A."/>
        </authorList>
    </citation>
    <scope>NUCLEOTIDE SEQUENCE</scope>
    <source>
        <strain evidence="1">MF-1</strain>
    </source>
</reference>
<name>A0A9Q3EID3_9BASI</name>
<dbReference type="EMBL" id="AVOT02027433">
    <property type="protein sequence ID" value="MBW0519493.1"/>
    <property type="molecule type" value="Genomic_DNA"/>
</dbReference>
<gene>
    <name evidence="1" type="ORF">O181_059208</name>
</gene>
<protein>
    <submittedName>
        <fullName evidence="1">Uncharacterized protein</fullName>
    </submittedName>
</protein>
<dbReference type="OrthoDB" id="425619at2759"/>
<sequence length="95" mass="10684">MKPPNRHMLRWQIAIQECRVNMTIVHKAGETHKNADGYSGLELPNTSDSPAYVPLEAEPQILIEGIDITVLGLSSLKTSENLIRKTRIAIYLLPY</sequence>
<organism evidence="1 2">
    <name type="scientific">Austropuccinia psidii MF-1</name>
    <dbReference type="NCBI Taxonomy" id="1389203"/>
    <lineage>
        <taxon>Eukaryota</taxon>
        <taxon>Fungi</taxon>
        <taxon>Dikarya</taxon>
        <taxon>Basidiomycota</taxon>
        <taxon>Pucciniomycotina</taxon>
        <taxon>Pucciniomycetes</taxon>
        <taxon>Pucciniales</taxon>
        <taxon>Sphaerophragmiaceae</taxon>
        <taxon>Austropuccinia</taxon>
    </lineage>
</organism>
<accession>A0A9Q3EID3</accession>
<dbReference type="Proteomes" id="UP000765509">
    <property type="component" value="Unassembled WGS sequence"/>
</dbReference>
<keyword evidence="2" id="KW-1185">Reference proteome</keyword>
<proteinExistence type="predicted"/>
<comment type="caution">
    <text evidence="1">The sequence shown here is derived from an EMBL/GenBank/DDBJ whole genome shotgun (WGS) entry which is preliminary data.</text>
</comment>